<name>A0A5J6T3W2_9CAUD</name>
<gene>
    <name evidence="1" type="primary">40</name>
    <name evidence="1" type="ORF">SEA_GIBBOUS_40</name>
</gene>
<dbReference type="GeneID" id="80559302"/>
<dbReference type="KEGG" id="vg:80559302"/>
<organism evidence="1 2">
    <name type="scientific">Gordonia phage Gibbous</name>
    <dbReference type="NCBI Taxonomy" id="2652405"/>
    <lineage>
        <taxon>Viruses</taxon>
        <taxon>Duplodnaviria</taxon>
        <taxon>Heunggongvirae</taxon>
        <taxon>Uroviricota</taxon>
        <taxon>Caudoviricetes</taxon>
        <taxon>Aziravirus</taxon>
        <taxon>Aziravirus gibbous</taxon>
    </lineage>
</organism>
<reference evidence="1 2" key="1">
    <citation type="submission" date="2019-08" db="EMBL/GenBank/DDBJ databases">
        <authorList>
            <person name="Birge L.R."/>
            <person name="Bivans L.D."/>
            <person name="Blakestad S.M."/>
            <person name="Chesley E.K."/>
            <person name="Frank J.E."/>
            <person name="Hoagland S."/>
            <person name="Hultquist J."/>
            <person name="Lee N.R."/>
            <person name="Pena P.B."/>
            <person name="Ramsey E.P."/>
            <person name="Chia C."/>
            <person name="Gurney S.M.R."/>
            <person name="Garlena R.A."/>
            <person name="Russell D.A."/>
            <person name="Pope W.H."/>
            <person name="Jacobs-Sera D."/>
            <person name="Hatfull G.F."/>
        </authorList>
    </citation>
    <scope>NUCLEOTIDE SEQUENCE [LARGE SCALE GENOMIC DNA]</scope>
</reference>
<dbReference type="Proteomes" id="UP000326272">
    <property type="component" value="Segment"/>
</dbReference>
<protein>
    <submittedName>
        <fullName evidence="1">Uncharacterized protein</fullName>
    </submittedName>
</protein>
<evidence type="ECO:0000313" key="2">
    <source>
        <dbReference type="Proteomes" id="UP000326272"/>
    </source>
</evidence>
<dbReference type="EMBL" id="MN310549">
    <property type="protein sequence ID" value="QFG05116.1"/>
    <property type="molecule type" value="Genomic_DNA"/>
</dbReference>
<evidence type="ECO:0000313" key="1">
    <source>
        <dbReference type="EMBL" id="QFG05116.1"/>
    </source>
</evidence>
<accession>A0A5J6T3W2</accession>
<sequence length="41" mass="4698">MKKRKPFVSGCCQSTVTLTRVPPEWVGWVCDKCKKATRITQ</sequence>
<dbReference type="RefSeq" id="YP_010842510.1">
    <property type="nucleotide sequence ID" value="NC_079141.1"/>
</dbReference>
<proteinExistence type="predicted"/>
<keyword evidence="2" id="KW-1185">Reference proteome</keyword>